<dbReference type="OrthoDB" id="20524at2759"/>
<sequence length="122" mass="14172">MLGHGKRDGDFFIVLELGVGNLKNYFNERVKQARNRRAPLNKEGLLILIIREAARALAQFHKYRSHGDIKYENFVVSRDQDQNSDVINVKLIDFNNSLINEVWKLFGTYTLCQLKKIILLIP</sequence>
<reference evidence="1 2" key="1">
    <citation type="submission" date="2020-08" db="EMBL/GenBank/DDBJ databases">
        <authorList>
            <person name="Koutsovoulos G."/>
            <person name="Danchin GJ E."/>
        </authorList>
    </citation>
    <scope>NUCLEOTIDE SEQUENCE [LARGE SCALE GENOMIC DNA]</scope>
</reference>
<gene>
    <name evidence="1" type="ORF">MENT_LOCUS24027</name>
</gene>
<dbReference type="EMBL" id="CAJEWN010000201">
    <property type="protein sequence ID" value="CAD2172473.1"/>
    <property type="molecule type" value="Genomic_DNA"/>
</dbReference>
<proteinExistence type="predicted"/>
<dbReference type="InterPro" id="IPR011009">
    <property type="entry name" value="Kinase-like_dom_sf"/>
</dbReference>
<dbReference type="Proteomes" id="UP000580250">
    <property type="component" value="Unassembled WGS sequence"/>
</dbReference>
<protein>
    <submittedName>
        <fullName evidence="1">Uncharacterized protein</fullName>
    </submittedName>
</protein>
<comment type="caution">
    <text evidence="1">The sequence shown here is derived from an EMBL/GenBank/DDBJ whole genome shotgun (WGS) entry which is preliminary data.</text>
</comment>
<dbReference type="AlphaFoldDB" id="A0A6V7VC57"/>
<dbReference type="Gene3D" id="1.10.510.10">
    <property type="entry name" value="Transferase(Phosphotransferase) domain 1"/>
    <property type="match status" value="1"/>
</dbReference>
<dbReference type="SUPFAM" id="SSF56112">
    <property type="entry name" value="Protein kinase-like (PK-like)"/>
    <property type="match status" value="1"/>
</dbReference>
<evidence type="ECO:0000313" key="2">
    <source>
        <dbReference type="Proteomes" id="UP000580250"/>
    </source>
</evidence>
<name>A0A6V7VC57_MELEN</name>
<accession>A0A6V7VC57</accession>
<evidence type="ECO:0000313" key="1">
    <source>
        <dbReference type="EMBL" id="CAD2172473.1"/>
    </source>
</evidence>
<organism evidence="1 2">
    <name type="scientific">Meloidogyne enterolobii</name>
    <name type="common">Root-knot nematode worm</name>
    <name type="synonym">Meloidogyne mayaguensis</name>
    <dbReference type="NCBI Taxonomy" id="390850"/>
    <lineage>
        <taxon>Eukaryota</taxon>
        <taxon>Metazoa</taxon>
        <taxon>Ecdysozoa</taxon>
        <taxon>Nematoda</taxon>
        <taxon>Chromadorea</taxon>
        <taxon>Rhabditida</taxon>
        <taxon>Tylenchina</taxon>
        <taxon>Tylenchomorpha</taxon>
        <taxon>Tylenchoidea</taxon>
        <taxon>Meloidogynidae</taxon>
        <taxon>Meloidogyninae</taxon>
        <taxon>Meloidogyne</taxon>
    </lineage>
</organism>